<dbReference type="InterPro" id="IPR052943">
    <property type="entry name" value="TMTC_O-mannosyl-trnsfr"/>
</dbReference>
<proteinExistence type="predicted"/>
<feature type="repeat" description="TPR" evidence="1">
    <location>
        <begin position="62"/>
        <end position="95"/>
    </location>
</feature>
<dbReference type="PANTHER" id="PTHR44809:SF1">
    <property type="entry name" value="PROTEIN O-MANNOSYL-TRANSFERASE TMTC1"/>
    <property type="match status" value="1"/>
</dbReference>
<dbReference type="PANTHER" id="PTHR44809">
    <property type="match status" value="1"/>
</dbReference>
<dbReference type="Gene3D" id="1.25.40.10">
    <property type="entry name" value="Tetratricopeptide repeat domain"/>
    <property type="match status" value="2"/>
</dbReference>
<sequence length="107" mass="12910">MWNVRKWILHNRCIFYLRSGVRWLPQNAKMHYNYANLMKDKNHSEAAVYHYKEAIRLWWNYPSAFNNLGTVLQQQGDDNLAEWHFAVALQLHPKHSRAAFNLVSLWR</sequence>
<name>A0AAN8WIF9_HALRR</name>
<reference evidence="2 3" key="1">
    <citation type="submission" date="2023-11" db="EMBL/GenBank/DDBJ databases">
        <title>Halocaridina rubra genome assembly.</title>
        <authorList>
            <person name="Smith C."/>
        </authorList>
    </citation>
    <scope>NUCLEOTIDE SEQUENCE [LARGE SCALE GENOMIC DNA]</scope>
    <source>
        <strain evidence="2">EP-1</strain>
        <tissue evidence="2">Whole</tissue>
    </source>
</reference>
<keyword evidence="1" id="KW-0802">TPR repeat</keyword>
<evidence type="ECO:0000313" key="3">
    <source>
        <dbReference type="Proteomes" id="UP001381693"/>
    </source>
</evidence>
<keyword evidence="3" id="KW-1185">Reference proteome</keyword>
<dbReference type="Pfam" id="PF13414">
    <property type="entry name" value="TPR_11"/>
    <property type="match status" value="1"/>
</dbReference>
<dbReference type="SUPFAM" id="SSF48452">
    <property type="entry name" value="TPR-like"/>
    <property type="match status" value="1"/>
</dbReference>
<comment type="caution">
    <text evidence="2">The sequence shown here is derived from an EMBL/GenBank/DDBJ whole genome shotgun (WGS) entry which is preliminary data.</text>
</comment>
<gene>
    <name evidence="2" type="primary">TMTC1_3</name>
    <name evidence="2" type="ORF">SK128_028343</name>
</gene>
<evidence type="ECO:0000256" key="1">
    <source>
        <dbReference type="PROSITE-ProRule" id="PRU00339"/>
    </source>
</evidence>
<evidence type="ECO:0000313" key="2">
    <source>
        <dbReference type="EMBL" id="KAK7066646.1"/>
    </source>
</evidence>
<protein>
    <submittedName>
        <fullName evidence="2">Cellular component assembly</fullName>
    </submittedName>
</protein>
<dbReference type="InterPro" id="IPR019734">
    <property type="entry name" value="TPR_rpt"/>
</dbReference>
<dbReference type="InterPro" id="IPR011990">
    <property type="entry name" value="TPR-like_helical_dom_sf"/>
</dbReference>
<dbReference type="PROSITE" id="PS50005">
    <property type="entry name" value="TPR"/>
    <property type="match status" value="1"/>
</dbReference>
<accession>A0AAN8WIF9</accession>
<dbReference type="Proteomes" id="UP001381693">
    <property type="component" value="Unassembled WGS sequence"/>
</dbReference>
<dbReference type="EMBL" id="JAXCGZ010019088">
    <property type="protein sequence ID" value="KAK7066646.1"/>
    <property type="molecule type" value="Genomic_DNA"/>
</dbReference>
<dbReference type="AlphaFoldDB" id="A0AAN8WIF9"/>
<organism evidence="2 3">
    <name type="scientific">Halocaridina rubra</name>
    <name type="common">Hawaiian red shrimp</name>
    <dbReference type="NCBI Taxonomy" id="373956"/>
    <lineage>
        <taxon>Eukaryota</taxon>
        <taxon>Metazoa</taxon>
        <taxon>Ecdysozoa</taxon>
        <taxon>Arthropoda</taxon>
        <taxon>Crustacea</taxon>
        <taxon>Multicrustacea</taxon>
        <taxon>Malacostraca</taxon>
        <taxon>Eumalacostraca</taxon>
        <taxon>Eucarida</taxon>
        <taxon>Decapoda</taxon>
        <taxon>Pleocyemata</taxon>
        <taxon>Caridea</taxon>
        <taxon>Atyoidea</taxon>
        <taxon>Atyidae</taxon>
        <taxon>Halocaridina</taxon>
    </lineage>
</organism>